<dbReference type="EMBL" id="BPLQ01010632">
    <property type="protein sequence ID" value="GIY52159.1"/>
    <property type="molecule type" value="Genomic_DNA"/>
</dbReference>
<evidence type="ECO:0000313" key="2">
    <source>
        <dbReference type="Proteomes" id="UP001054837"/>
    </source>
</evidence>
<gene>
    <name evidence="1" type="ORF">CDAR_432461</name>
</gene>
<organism evidence="1 2">
    <name type="scientific">Caerostris darwini</name>
    <dbReference type="NCBI Taxonomy" id="1538125"/>
    <lineage>
        <taxon>Eukaryota</taxon>
        <taxon>Metazoa</taxon>
        <taxon>Ecdysozoa</taxon>
        <taxon>Arthropoda</taxon>
        <taxon>Chelicerata</taxon>
        <taxon>Arachnida</taxon>
        <taxon>Araneae</taxon>
        <taxon>Araneomorphae</taxon>
        <taxon>Entelegynae</taxon>
        <taxon>Araneoidea</taxon>
        <taxon>Araneidae</taxon>
        <taxon>Caerostris</taxon>
    </lineage>
</organism>
<keyword evidence="2" id="KW-1185">Reference proteome</keyword>
<comment type="caution">
    <text evidence="1">The sequence shown here is derived from an EMBL/GenBank/DDBJ whole genome shotgun (WGS) entry which is preliminary data.</text>
</comment>
<dbReference type="Proteomes" id="UP001054837">
    <property type="component" value="Unassembled WGS sequence"/>
</dbReference>
<name>A0AAV4U2Z3_9ARAC</name>
<sequence length="109" mass="12715">MWQEVERHAPETLVLSMRPVFPSDSASMGKKRHFWGGEEALMMSDIPRKESDQMNLKLEHNRVSPTVTAVDPWLLFDVQWVYSIRNGAHRCQAQRLKRNILCWLGPRPS</sequence>
<reference evidence="1 2" key="1">
    <citation type="submission" date="2021-06" db="EMBL/GenBank/DDBJ databases">
        <title>Caerostris darwini draft genome.</title>
        <authorList>
            <person name="Kono N."/>
            <person name="Arakawa K."/>
        </authorList>
    </citation>
    <scope>NUCLEOTIDE SEQUENCE [LARGE SCALE GENOMIC DNA]</scope>
</reference>
<proteinExistence type="predicted"/>
<dbReference type="AlphaFoldDB" id="A0AAV4U2Z3"/>
<accession>A0AAV4U2Z3</accession>
<evidence type="ECO:0000313" key="1">
    <source>
        <dbReference type="EMBL" id="GIY52159.1"/>
    </source>
</evidence>
<protein>
    <submittedName>
        <fullName evidence="1">Uncharacterized protein</fullName>
    </submittedName>
</protein>